<name>A0A0D2L6W6_9CHLO</name>
<dbReference type="EMBL" id="KK101008">
    <property type="protein sequence ID" value="KIZ02619.1"/>
    <property type="molecule type" value="Genomic_DNA"/>
</dbReference>
<evidence type="ECO:0000313" key="4">
    <source>
        <dbReference type="Proteomes" id="UP000054498"/>
    </source>
</evidence>
<proteinExistence type="predicted"/>
<keyword evidence="4" id="KW-1185">Reference proteome</keyword>
<feature type="region of interest" description="Disordered" evidence="1">
    <location>
        <begin position="109"/>
        <end position="156"/>
    </location>
</feature>
<feature type="compositionally biased region" description="Basic and acidic residues" evidence="1">
    <location>
        <begin position="8"/>
        <end position="33"/>
    </location>
</feature>
<feature type="transmembrane region" description="Helical" evidence="2">
    <location>
        <begin position="217"/>
        <end position="244"/>
    </location>
</feature>
<evidence type="ECO:0000313" key="3">
    <source>
        <dbReference type="EMBL" id="KIZ02619.1"/>
    </source>
</evidence>
<keyword evidence="2" id="KW-0472">Membrane</keyword>
<dbReference type="RefSeq" id="XP_013901638.1">
    <property type="nucleotide sequence ID" value="XM_014046184.1"/>
</dbReference>
<reference evidence="3 4" key="1">
    <citation type="journal article" date="2013" name="BMC Genomics">
        <title>Reconstruction of the lipid metabolism for the microalga Monoraphidium neglectum from its genome sequence reveals characteristics suitable for biofuel production.</title>
        <authorList>
            <person name="Bogen C."/>
            <person name="Al-Dilaimi A."/>
            <person name="Albersmeier A."/>
            <person name="Wichmann J."/>
            <person name="Grundmann M."/>
            <person name="Rupp O."/>
            <person name="Lauersen K.J."/>
            <person name="Blifernez-Klassen O."/>
            <person name="Kalinowski J."/>
            <person name="Goesmann A."/>
            <person name="Mussgnug J.H."/>
            <person name="Kruse O."/>
        </authorList>
    </citation>
    <scope>NUCLEOTIDE SEQUENCE [LARGE SCALE GENOMIC DNA]</scope>
    <source>
        <strain evidence="3 4">SAG 48.87</strain>
    </source>
</reference>
<sequence>MAALIEAELDRQGQEQQRAQDRRRATRASDVERAVQAARAAGGPHSAGGGALGLLEAARAKIQASLGCSADGSPDSLSSADLTLPEHAPPRGRARRLGMLWGLAGGPGLSAVSEGSSGRPGAAPVEPLRRPSAAAAGPPAAPHPAGGGDAPADSAAAGPSLGAARALLGEAVLPRSAAPHAERDRRILLMQAALFLLALANRAPASGPAGAPSAAPAGLRPALACLAAAALALALLLLLTAARLARGWASRRRRGVAGGAAAAGAVPAARSHSLCACQGSSQQRATLAHPPN</sequence>
<keyword evidence="2" id="KW-0812">Transmembrane</keyword>
<dbReference type="GeneID" id="25738222"/>
<feature type="region of interest" description="Disordered" evidence="1">
    <location>
        <begin position="1"/>
        <end position="47"/>
    </location>
</feature>
<dbReference type="KEGG" id="mng:MNEG_5345"/>
<dbReference type="Proteomes" id="UP000054498">
    <property type="component" value="Unassembled WGS sequence"/>
</dbReference>
<accession>A0A0D2L6W6</accession>
<evidence type="ECO:0000256" key="1">
    <source>
        <dbReference type="SAM" id="MobiDB-lite"/>
    </source>
</evidence>
<gene>
    <name evidence="3" type="ORF">MNEG_5345</name>
</gene>
<organism evidence="3 4">
    <name type="scientific">Monoraphidium neglectum</name>
    <dbReference type="NCBI Taxonomy" id="145388"/>
    <lineage>
        <taxon>Eukaryota</taxon>
        <taxon>Viridiplantae</taxon>
        <taxon>Chlorophyta</taxon>
        <taxon>core chlorophytes</taxon>
        <taxon>Chlorophyceae</taxon>
        <taxon>CS clade</taxon>
        <taxon>Sphaeropleales</taxon>
        <taxon>Selenastraceae</taxon>
        <taxon>Monoraphidium</taxon>
    </lineage>
</organism>
<feature type="region of interest" description="Disordered" evidence="1">
    <location>
        <begin position="67"/>
        <end position="91"/>
    </location>
</feature>
<keyword evidence="2" id="KW-1133">Transmembrane helix</keyword>
<protein>
    <submittedName>
        <fullName evidence="3">Uncharacterized protein</fullName>
    </submittedName>
</protein>
<dbReference type="AlphaFoldDB" id="A0A0D2L6W6"/>
<evidence type="ECO:0000256" key="2">
    <source>
        <dbReference type="SAM" id="Phobius"/>
    </source>
</evidence>